<dbReference type="Proteomes" id="UP001201812">
    <property type="component" value="Unassembled WGS sequence"/>
</dbReference>
<dbReference type="AlphaFoldDB" id="A0AAD4QYA7"/>
<evidence type="ECO:0000313" key="1">
    <source>
        <dbReference type="EMBL" id="KAI1703642.1"/>
    </source>
</evidence>
<keyword evidence="2" id="KW-1185">Reference proteome</keyword>
<evidence type="ECO:0000313" key="2">
    <source>
        <dbReference type="Proteomes" id="UP001201812"/>
    </source>
</evidence>
<gene>
    <name evidence="1" type="ORF">DdX_14781</name>
</gene>
<sequence>MESSLKGIDCSLLSRSRFQSSDKILITSSPGANQSWILWIFSFSGSHFPRISASLDHGFGSENNADVGWQLPGSPTEIAIFLRMAFSGKR</sequence>
<name>A0AAD4QYA7_9BILA</name>
<proteinExistence type="predicted"/>
<comment type="caution">
    <text evidence="1">The sequence shown here is derived from an EMBL/GenBank/DDBJ whole genome shotgun (WGS) entry which is preliminary data.</text>
</comment>
<protein>
    <submittedName>
        <fullName evidence="1">Uncharacterized protein</fullName>
    </submittedName>
</protein>
<accession>A0AAD4QYA7</accession>
<dbReference type="EMBL" id="JAKKPZ010000079">
    <property type="protein sequence ID" value="KAI1703642.1"/>
    <property type="molecule type" value="Genomic_DNA"/>
</dbReference>
<reference evidence="1" key="1">
    <citation type="submission" date="2022-01" db="EMBL/GenBank/DDBJ databases">
        <title>Genome Sequence Resource for Two Populations of Ditylenchus destructor, the Migratory Endoparasitic Phytonematode.</title>
        <authorList>
            <person name="Zhang H."/>
            <person name="Lin R."/>
            <person name="Xie B."/>
        </authorList>
    </citation>
    <scope>NUCLEOTIDE SEQUENCE</scope>
    <source>
        <strain evidence="1">BazhouSP</strain>
    </source>
</reference>
<organism evidence="1 2">
    <name type="scientific">Ditylenchus destructor</name>
    <dbReference type="NCBI Taxonomy" id="166010"/>
    <lineage>
        <taxon>Eukaryota</taxon>
        <taxon>Metazoa</taxon>
        <taxon>Ecdysozoa</taxon>
        <taxon>Nematoda</taxon>
        <taxon>Chromadorea</taxon>
        <taxon>Rhabditida</taxon>
        <taxon>Tylenchina</taxon>
        <taxon>Tylenchomorpha</taxon>
        <taxon>Sphaerularioidea</taxon>
        <taxon>Anguinidae</taxon>
        <taxon>Anguininae</taxon>
        <taxon>Ditylenchus</taxon>
    </lineage>
</organism>